<dbReference type="GO" id="GO:0005789">
    <property type="term" value="C:endoplasmic reticulum membrane"/>
    <property type="evidence" value="ECO:0007669"/>
    <property type="project" value="UniProtKB-SubCell"/>
</dbReference>
<keyword evidence="10 15" id="KW-0560">Oxidoreductase</keyword>
<evidence type="ECO:0000313" key="18">
    <source>
        <dbReference type="Proteomes" id="UP000594454"/>
    </source>
</evidence>
<feature type="signal peptide" evidence="16">
    <location>
        <begin position="1"/>
        <end position="16"/>
    </location>
</feature>
<dbReference type="GO" id="GO:0004497">
    <property type="term" value="F:monooxygenase activity"/>
    <property type="evidence" value="ECO:0007669"/>
    <property type="project" value="UniProtKB-KW"/>
</dbReference>
<dbReference type="PRINTS" id="PR00463">
    <property type="entry name" value="EP450I"/>
</dbReference>
<dbReference type="Gene3D" id="1.10.630.10">
    <property type="entry name" value="Cytochrome P450"/>
    <property type="match status" value="1"/>
</dbReference>
<evidence type="ECO:0000256" key="12">
    <source>
        <dbReference type="ARBA" id="ARBA00023033"/>
    </source>
</evidence>
<dbReference type="GO" id="GO:0016705">
    <property type="term" value="F:oxidoreductase activity, acting on paired donors, with incorporation or reduction of molecular oxygen"/>
    <property type="evidence" value="ECO:0007669"/>
    <property type="project" value="InterPro"/>
</dbReference>
<evidence type="ECO:0000256" key="13">
    <source>
        <dbReference type="ARBA" id="ARBA00023136"/>
    </source>
</evidence>
<evidence type="ECO:0000313" key="17">
    <source>
        <dbReference type="EMBL" id="CAD7089887.1"/>
    </source>
</evidence>
<dbReference type="PANTHER" id="PTHR24292">
    <property type="entry name" value="CYTOCHROME P450"/>
    <property type="match status" value="1"/>
</dbReference>
<organism evidence="17 18">
    <name type="scientific">Hermetia illucens</name>
    <name type="common">Black soldier fly</name>
    <dbReference type="NCBI Taxonomy" id="343691"/>
    <lineage>
        <taxon>Eukaryota</taxon>
        <taxon>Metazoa</taxon>
        <taxon>Ecdysozoa</taxon>
        <taxon>Arthropoda</taxon>
        <taxon>Hexapoda</taxon>
        <taxon>Insecta</taxon>
        <taxon>Pterygota</taxon>
        <taxon>Neoptera</taxon>
        <taxon>Endopterygota</taxon>
        <taxon>Diptera</taxon>
        <taxon>Brachycera</taxon>
        <taxon>Stratiomyomorpha</taxon>
        <taxon>Stratiomyidae</taxon>
        <taxon>Hermetiinae</taxon>
        <taxon>Hermetia</taxon>
    </lineage>
</organism>
<dbReference type="Proteomes" id="UP000594454">
    <property type="component" value="Chromosome 5"/>
</dbReference>
<dbReference type="InterPro" id="IPR002401">
    <property type="entry name" value="Cyt_P450_E_grp-I"/>
</dbReference>
<gene>
    <name evidence="17" type="ORF">HERILL_LOCUS12408</name>
</gene>
<dbReference type="PRINTS" id="PR00385">
    <property type="entry name" value="P450"/>
</dbReference>
<dbReference type="PROSITE" id="PS00086">
    <property type="entry name" value="CYTOCHROME_P450"/>
    <property type="match status" value="1"/>
</dbReference>
<evidence type="ECO:0000256" key="9">
    <source>
        <dbReference type="ARBA" id="ARBA00022848"/>
    </source>
</evidence>
<dbReference type="Pfam" id="PF00067">
    <property type="entry name" value="p450"/>
    <property type="match status" value="1"/>
</dbReference>
<evidence type="ECO:0000256" key="7">
    <source>
        <dbReference type="ARBA" id="ARBA00022723"/>
    </source>
</evidence>
<dbReference type="AlphaFoldDB" id="A0A7R8UZG1"/>
<keyword evidence="8" id="KW-0256">Endoplasmic reticulum</keyword>
<evidence type="ECO:0000256" key="15">
    <source>
        <dbReference type="RuleBase" id="RU000461"/>
    </source>
</evidence>
<comment type="similarity">
    <text evidence="5 15">Belongs to the cytochrome P450 family.</text>
</comment>
<evidence type="ECO:0000256" key="2">
    <source>
        <dbReference type="ARBA" id="ARBA00003690"/>
    </source>
</evidence>
<keyword evidence="7 14" id="KW-0479">Metal-binding</keyword>
<keyword evidence="12 15" id="KW-0503">Monooxygenase</keyword>
<evidence type="ECO:0008006" key="19">
    <source>
        <dbReference type="Google" id="ProtNLM"/>
    </source>
</evidence>
<evidence type="ECO:0000256" key="10">
    <source>
        <dbReference type="ARBA" id="ARBA00023002"/>
    </source>
</evidence>
<dbReference type="FunFam" id="1.10.630.10:FF:000182">
    <property type="entry name" value="Cytochrome P450 3A4"/>
    <property type="match status" value="1"/>
</dbReference>
<protein>
    <recommendedName>
        <fullName evidence="19">Cytochrome P450</fullName>
    </recommendedName>
</protein>
<dbReference type="OrthoDB" id="2789670at2759"/>
<dbReference type="InterPro" id="IPR036396">
    <property type="entry name" value="Cyt_P450_sf"/>
</dbReference>
<comment type="cofactor">
    <cofactor evidence="1 14">
        <name>heme</name>
        <dbReference type="ChEBI" id="CHEBI:30413"/>
    </cofactor>
</comment>
<evidence type="ECO:0000256" key="16">
    <source>
        <dbReference type="SAM" id="SignalP"/>
    </source>
</evidence>
<evidence type="ECO:0000256" key="5">
    <source>
        <dbReference type="ARBA" id="ARBA00010617"/>
    </source>
</evidence>
<evidence type="ECO:0000256" key="6">
    <source>
        <dbReference type="ARBA" id="ARBA00022617"/>
    </source>
</evidence>
<name>A0A7R8UZG1_HERIL</name>
<comment type="function">
    <text evidence="2">May be involved in the metabolism of insect hormones and in the breakdown of synthetic insecticides.</text>
</comment>
<keyword evidence="6 14" id="KW-0349">Heme</keyword>
<dbReference type="SUPFAM" id="SSF48264">
    <property type="entry name" value="Cytochrome P450"/>
    <property type="match status" value="1"/>
</dbReference>
<feature type="chain" id="PRO_5030656826" description="Cytochrome P450" evidence="16">
    <location>
        <begin position="17"/>
        <end position="306"/>
    </location>
</feature>
<evidence type="ECO:0000256" key="11">
    <source>
        <dbReference type="ARBA" id="ARBA00023004"/>
    </source>
</evidence>
<dbReference type="InParanoid" id="A0A7R8UZG1"/>
<keyword evidence="11 14" id="KW-0408">Iron</keyword>
<dbReference type="EMBL" id="LR899013">
    <property type="protein sequence ID" value="CAD7089887.1"/>
    <property type="molecule type" value="Genomic_DNA"/>
</dbReference>
<proteinExistence type="inferred from homology"/>
<accession>A0A7R8UZG1</accession>
<feature type="binding site" description="axial binding residue" evidence="14">
    <location>
        <position position="240"/>
    </location>
    <ligand>
        <name>heme</name>
        <dbReference type="ChEBI" id="CHEBI:30413"/>
    </ligand>
    <ligandPart>
        <name>Fe</name>
        <dbReference type="ChEBI" id="CHEBI:18248"/>
    </ligandPart>
</feature>
<keyword evidence="18" id="KW-1185">Reference proteome</keyword>
<reference evidence="17 18" key="1">
    <citation type="submission" date="2020-11" db="EMBL/GenBank/DDBJ databases">
        <authorList>
            <person name="Wallbank WR R."/>
            <person name="Pardo Diaz C."/>
            <person name="Kozak K."/>
            <person name="Martin S."/>
            <person name="Jiggins C."/>
            <person name="Moest M."/>
            <person name="Warren A I."/>
            <person name="Generalovic N T."/>
            <person name="Byers J.R.P. K."/>
            <person name="Montejo-Kovacevich G."/>
            <person name="Yen C E."/>
        </authorList>
    </citation>
    <scope>NUCLEOTIDE SEQUENCE [LARGE SCALE GENOMIC DNA]</scope>
</reference>
<dbReference type="GO" id="GO:0020037">
    <property type="term" value="F:heme binding"/>
    <property type="evidence" value="ECO:0007669"/>
    <property type="project" value="InterPro"/>
</dbReference>
<dbReference type="InterPro" id="IPR001128">
    <property type="entry name" value="Cyt_P450"/>
</dbReference>
<evidence type="ECO:0000256" key="3">
    <source>
        <dbReference type="ARBA" id="ARBA00004174"/>
    </source>
</evidence>
<keyword evidence="13" id="KW-0472">Membrane</keyword>
<dbReference type="InterPro" id="IPR050476">
    <property type="entry name" value="Insect_CytP450_Detox"/>
</dbReference>
<dbReference type="GO" id="GO:0005506">
    <property type="term" value="F:iron ion binding"/>
    <property type="evidence" value="ECO:0007669"/>
    <property type="project" value="InterPro"/>
</dbReference>
<keyword evidence="16" id="KW-0732">Signal</keyword>
<evidence type="ECO:0000256" key="8">
    <source>
        <dbReference type="ARBA" id="ARBA00022824"/>
    </source>
</evidence>
<comment type="subcellular location">
    <subcellularLocation>
        <location evidence="4">Endoplasmic reticulum membrane</location>
        <topology evidence="4">Peripheral membrane protein</topology>
    </subcellularLocation>
    <subcellularLocation>
        <location evidence="3">Microsome membrane</location>
        <topology evidence="3">Peripheral membrane protein</topology>
    </subcellularLocation>
</comment>
<evidence type="ECO:0000256" key="14">
    <source>
        <dbReference type="PIRSR" id="PIRSR602401-1"/>
    </source>
</evidence>
<sequence length="306" mass="35545">MIKVLFVLFFRKLAKAMKLEIVPKKARKLFFTLIIENMKIREKEHIYRPDMIDLLLKLKKNELHHEGEDGKAESDTPAKTSWSEGELIAQCYIFFQAGFETTSGTLRFVAYQLATNPDAQAKLLKEIDQTHEKLAGKPLSYDNLSSLKYLEMVILETLRLWPPLFVTERQCGEEFHYKDDDGLQFKVPKGAFIWIPIQPLHMDAKYFPEPEKFKPERFEDKNEINSTGAYMPFGIGPRSCIGNRFALMEMKIALYYLLLKFTFEVCPETQIPAKLKNSMAGWVLQKEIKLYLKPRSEKLKDDSGSQ</sequence>
<keyword evidence="9" id="KW-0492">Microsome</keyword>
<dbReference type="PANTHER" id="PTHR24292:SF54">
    <property type="entry name" value="CYP9F3-RELATED"/>
    <property type="match status" value="1"/>
</dbReference>
<evidence type="ECO:0000256" key="4">
    <source>
        <dbReference type="ARBA" id="ARBA00004406"/>
    </source>
</evidence>
<evidence type="ECO:0000256" key="1">
    <source>
        <dbReference type="ARBA" id="ARBA00001971"/>
    </source>
</evidence>
<dbReference type="InterPro" id="IPR017972">
    <property type="entry name" value="Cyt_P450_CS"/>
</dbReference>